<dbReference type="OrthoDB" id="9884474at2"/>
<dbReference type="PROSITE" id="PS51257">
    <property type="entry name" value="PROKAR_LIPOPROTEIN"/>
    <property type="match status" value="1"/>
</dbReference>
<dbReference type="RefSeq" id="WP_090556502.1">
    <property type="nucleotide sequence ID" value="NZ_FNRA01000004.1"/>
</dbReference>
<dbReference type="Proteomes" id="UP000198850">
    <property type="component" value="Unassembled WGS sequence"/>
</dbReference>
<dbReference type="EMBL" id="FNRA01000004">
    <property type="protein sequence ID" value="SEA69633.1"/>
    <property type="molecule type" value="Genomic_DNA"/>
</dbReference>
<proteinExistence type="predicted"/>
<evidence type="ECO:0000313" key="2">
    <source>
        <dbReference type="Proteomes" id="UP000198850"/>
    </source>
</evidence>
<evidence type="ECO:0000313" key="1">
    <source>
        <dbReference type="EMBL" id="SEA69633.1"/>
    </source>
</evidence>
<protein>
    <submittedName>
        <fullName evidence="1">Uncharacterized protein</fullName>
    </submittedName>
</protein>
<accession>A0A1H4DA07</accession>
<keyword evidence="2" id="KW-1185">Reference proteome</keyword>
<name>A0A1H4DA07_9SPHI</name>
<organism evidence="1 2">
    <name type="scientific">Pedobacter hartonius</name>
    <dbReference type="NCBI Taxonomy" id="425514"/>
    <lineage>
        <taxon>Bacteria</taxon>
        <taxon>Pseudomonadati</taxon>
        <taxon>Bacteroidota</taxon>
        <taxon>Sphingobacteriia</taxon>
        <taxon>Sphingobacteriales</taxon>
        <taxon>Sphingobacteriaceae</taxon>
        <taxon>Pedobacter</taxon>
    </lineage>
</organism>
<sequence>MNLAKMISKFFLIACLPLLLLVGCKKDKIDAIKEESNSEKVLTISRNFSTKAELNKFMENTKTLREEVVITVPTTSSSDTLLHTNSLENTIPSPAVGYHSWRFNFEQFAEDGYPSVLFCVGNYDPLFNISNFSNSLALGSELFPGKTASISDGQTFFTTLGPDGWVIQSSHSFVEELSLGGVIAWRRSYSVRATVRPGIQPNTIKAVLDFIQI</sequence>
<dbReference type="AlphaFoldDB" id="A0A1H4DA07"/>
<reference evidence="1 2" key="1">
    <citation type="submission" date="2016-10" db="EMBL/GenBank/DDBJ databases">
        <authorList>
            <person name="de Groot N.N."/>
        </authorList>
    </citation>
    <scope>NUCLEOTIDE SEQUENCE [LARGE SCALE GENOMIC DNA]</scope>
    <source>
        <strain evidence="1 2">DSM 19033</strain>
    </source>
</reference>
<gene>
    <name evidence="1" type="ORF">SAMN05443550_104390</name>
</gene>